<dbReference type="HAMAP" id="MF_00104">
    <property type="entry name" value="RNase_III"/>
    <property type="match status" value="1"/>
</dbReference>
<dbReference type="GO" id="GO:0004525">
    <property type="term" value="F:ribonuclease III activity"/>
    <property type="evidence" value="ECO:0007669"/>
    <property type="project" value="UniProtKB-EC"/>
</dbReference>
<dbReference type="CDD" id="cd19876">
    <property type="entry name" value="DSRM_RNT1p-like"/>
    <property type="match status" value="1"/>
</dbReference>
<dbReference type="PANTHER" id="PTHR11207">
    <property type="entry name" value="RIBONUCLEASE III"/>
    <property type="match status" value="1"/>
</dbReference>
<dbReference type="InterPro" id="IPR014720">
    <property type="entry name" value="dsRBD_dom"/>
</dbReference>
<comment type="caution">
    <text evidence="12">The sequence shown here is derived from an EMBL/GenBank/DDBJ whole genome shotgun (WGS) entry which is preliminary data.</text>
</comment>
<dbReference type="FunFam" id="1.10.1520.10:FF:000001">
    <property type="entry name" value="Ribonuclease 3"/>
    <property type="match status" value="1"/>
</dbReference>
<evidence type="ECO:0000256" key="9">
    <source>
        <dbReference type="SAM" id="MobiDB-lite"/>
    </source>
</evidence>
<name>A0A0V1PY29_9ASCO</name>
<dbReference type="EMBL" id="LMYN01000061">
    <property type="protein sequence ID" value="KSA01166.1"/>
    <property type="molecule type" value="Genomic_DNA"/>
</dbReference>
<comment type="similarity">
    <text evidence="2">Belongs to the ribonuclease III family.</text>
</comment>
<dbReference type="PROSITE" id="PS50137">
    <property type="entry name" value="DS_RBD"/>
    <property type="match status" value="1"/>
</dbReference>
<evidence type="ECO:0000256" key="5">
    <source>
        <dbReference type="ARBA" id="ARBA00022759"/>
    </source>
</evidence>
<dbReference type="Gene3D" id="1.10.1520.10">
    <property type="entry name" value="Ribonuclease III domain"/>
    <property type="match status" value="1"/>
</dbReference>
<gene>
    <name evidence="12" type="ORF">AC631_03045</name>
</gene>
<dbReference type="OrthoDB" id="2392202at2759"/>
<dbReference type="CDD" id="cd00593">
    <property type="entry name" value="RIBOc"/>
    <property type="match status" value="1"/>
</dbReference>
<dbReference type="SUPFAM" id="SSF54768">
    <property type="entry name" value="dsRNA-binding domain-like"/>
    <property type="match status" value="2"/>
</dbReference>
<dbReference type="PANTHER" id="PTHR11207:SF0">
    <property type="entry name" value="RIBONUCLEASE 3"/>
    <property type="match status" value="1"/>
</dbReference>
<accession>A0A0V1PY29</accession>
<evidence type="ECO:0000259" key="11">
    <source>
        <dbReference type="PROSITE" id="PS50142"/>
    </source>
</evidence>
<dbReference type="Gene3D" id="3.30.160.20">
    <property type="match status" value="2"/>
</dbReference>
<dbReference type="InterPro" id="IPR040540">
    <property type="entry name" value="RNase_3_N"/>
</dbReference>
<dbReference type="Pfam" id="PF18497">
    <property type="entry name" value="RNase_3_N"/>
    <property type="match status" value="1"/>
</dbReference>
<dbReference type="GO" id="GO:0006364">
    <property type="term" value="P:rRNA processing"/>
    <property type="evidence" value="ECO:0007669"/>
    <property type="project" value="InterPro"/>
</dbReference>
<dbReference type="PROSITE" id="PS00517">
    <property type="entry name" value="RNASE_3_1"/>
    <property type="match status" value="1"/>
</dbReference>
<evidence type="ECO:0000256" key="7">
    <source>
        <dbReference type="ARBA" id="ARBA00022884"/>
    </source>
</evidence>
<keyword evidence="13" id="KW-1185">Reference proteome</keyword>
<feature type="domain" description="RNase III" evidence="11">
    <location>
        <begin position="188"/>
        <end position="310"/>
    </location>
</feature>
<dbReference type="GO" id="GO:0030847">
    <property type="term" value="P:termination of RNA polymerase II transcription, exosome-dependent"/>
    <property type="evidence" value="ECO:0007669"/>
    <property type="project" value="UniProtKB-ARBA"/>
</dbReference>
<dbReference type="InterPro" id="IPR011907">
    <property type="entry name" value="RNase_III"/>
</dbReference>
<proteinExistence type="inferred from homology"/>
<keyword evidence="4" id="KW-0540">Nuclease</keyword>
<feature type="region of interest" description="Disordered" evidence="9">
    <location>
        <begin position="147"/>
        <end position="179"/>
    </location>
</feature>
<dbReference type="Pfam" id="PF00636">
    <property type="entry name" value="Ribonuclease_3"/>
    <property type="match status" value="1"/>
</dbReference>
<evidence type="ECO:0000313" key="12">
    <source>
        <dbReference type="EMBL" id="KSA01166.1"/>
    </source>
</evidence>
<evidence type="ECO:0000256" key="3">
    <source>
        <dbReference type="ARBA" id="ARBA00012177"/>
    </source>
</evidence>
<evidence type="ECO:0000256" key="6">
    <source>
        <dbReference type="ARBA" id="ARBA00022801"/>
    </source>
</evidence>
<dbReference type="GO" id="GO:0003725">
    <property type="term" value="F:double-stranded RNA binding"/>
    <property type="evidence" value="ECO:0007669"/>
    <property type="project" value="InterPro"/>
</dbReference>
<dbReference type="Pfam" id="PF00035">
    <property type="entry name" value="dsrm"/>
    <property type="match status" value="2"/>
</dbReference>
<evidence type="ECO:0000313" key="13">
    <source>
        <dbReference type="Proteomes" id="UP000054251"/>
    </source>
</evidence>
<dbReference type="GO" id="GO:0034963">
    <property type="term" value="P:box C/D sno(s)RNA processing"/>
    <property type="evidence" value="ECO:0007669"/>
    <property type="project" value="UniProtKB-ARBA"/>
</dbReference>
<keyword evidence="5" id="KW-0255">Endonuclease</keyword>
<feature type="domain" description="DRBM" evidence="10">
    <location>
        <begin position="344"/>
        <end position="411"/>
    </location>
</feature>
<feature type="compositionally biased region" description="Basic and acidic residues" evidence="9">
    <location>
        <begin position="162"/>
        <end position="179"/>
    </location>
</feature>
<evidence type="ECO:0000256" key="8">
    <source>
        <dbReference type="PROSITE-ProRule" id="PRU00266"/>
    </source>
</evidence>
<dbReference type="Proteomes" id="UP000054251">
    <property type="component" value="Unassembled WGS sequence"/>
</dbReference>
<dbReference type="EC" id="3.1.26.3" evidence="3"/>
<dbReference type="InterPro" id="IPR044449">
    <property type="entry name" value="Rnt1/Pac1_DSRM_fungi"/>
</dbReference>
<organism evidence="12 13">
    <name type="scientific">Debaryomyces fabryi</name>
    <dbReference type="NCBI Taxonomy" id="58627"/>
    <lineage>
        <taxon>Eukaryota</taxon>
        <taxon>Fungi</taxon>
        <taxon>Dikarya</taxon>
        <taxon>Ascomycota</taxon>
        <taxon>Saccharomycotina</taxon>
        <taxon>Pichiomycetes</taxon>
        <taxon>Debaryomycetaceae</taxon>
        <taxon>Debaryomyces</taxon>
    </lineage>
</organism>
<dbReference type="SMART" id="SM00535">
    <property type="entry name" value="RIBOc"/>
    <property type="match status" value="1"/>
</dbReference>
<dbReference type="RefSeq" id="XP_015467268.1">
    <property type="nucleotide sequence ID" value="XM_015611874.1"/>
</dbReference>
<keyword evidence="7 8" id="KW-0694">RNA-binding</keyword>
<dbReference type="PROSITE" id="PS50142">
    <property type="entry name" value="RNASE_3_2"/>
    <property type="match status" value="1"/>
</dbReference>
<comment type="catalytic activity">
    <reaction evidence="1">
        <text>Endonucleolytic cleavage to 5'-phosphomonoester.</text>
        <dbReference type="EC" id="3.1.26.3"/>
    </reaction>
</comment>
<reference evidence="12 13" key="1">
    <citation type="submission" date="2015-11" db="EMBL/GenBank/DDBJ databases">
        <title>The genome of Debaryomyces fabryi.</title>
        <authorList>
            <person name="Tafer H."/>
            <person name="Lopandic K."/>
        </authorList>
    </citation>
    <scope>NUCLEOTIDE SEQUENCE [LARGE SCALE GENOMIC DNA]</scope>
    <source>
        <strain evidence="12 13">CBS 789</strain>
    </source>
</reference>
<protein>
    <recommendedName>
        <fullName evidence="3">ribonuclease III</fullName>
        <ecNumber evidence="3">3.1.26.3</ecNumber>
    </recommendedName>
</protein>
<dbReference type="SMART" id="SM00358">
    <property type="entry name" value="DSRM"/>
    <property type="match status" value="2"/>
</dbReference>
<dbReference type="GO" id="GO:0005654">
    <property type="term" value="C:nucleoplasm"/>
    <property type="evidence" value="ECO:0007669"/>
    <property type="project" value="TreeGrafter"/>
</dbReference>
<dbReference type="AlphaFoldDB" id="A0A0V1PY29"/>
<dbReference type="GO" id="GO:0034475">
    <property type="term" value="P:U4 snRNA 3'-end processing"/>
    <property type="evidence" value="ECO:0007669"/>
    <property type="project" value="UniProtKB-ARBA"/>
</dbReference>
<evidence type="ECO:0000259" key="10">
    <source>
        <dbReference type="PROSITE" id="PS50137"/>
    </source>
</evidence>
<keyword evidence="6" id="KW-0378">Hydrolase</keyword>
<dbReference type="InterPro" id="IPR000999">
    <property type="entry name" value="RNase_III_dom"/>
</dbReference>
<dbReference type="SUPFAM" id="SSF69065">
    <property type="entry name" value="RNase III domain-like"/>
    <property type="match status" value="1"/>
</dbReference>
<evidence type="ECO:0000256" key="2">
    <source>
        <dbReference type="ARBA" id="ARBA00010183"/>
    </source>
</evidence>
<dbReference type="GeneID" id="26840054"/>
<dbReference type="InterPro" id="IPR036389">
    <property type="entry name" value="RNase_III_sf"/>
</dbReference>
<evidence type="ECO:0000256" key="4">
    <source>
        <dbReference type="ARBA" id="ARBA00022722"/>
    </source>
</evidence>
<sequence>MNGSDYEEFVNSLNRSGKSDEYNSSIENETVTANNHHFLSSKKRKIEELDEGKSGNDIFGYVEIKKLEHCTRTLQKNIKLIINEAPDLAEVKRLLTSEKLDRNTIFDLENNELIQLAAQLKTKYKSGSLKVFDSIINNNANTIKEDEYSEVDEESSWTKKSKSAESIERKPSKVPKAKESDVPELPVINDVKLYNRVFIHKSIINNKSYLHKSELMASHNERLEFLGDSVLNNLVTVIIFNKFPEATEGELSKIRSLLVNNVTLAEFSIIYGFDKKLRSNINEQILKDSTQKIYADIFEAYIGALAIERKFDYTEIQQWLTALMENKLSKHARQISSTEEINKDAKSELYSLIGTAAFHPQYEVIKTGDGSSNPFVIKCTMGNDVLGIGTAPSNKDAGLRAAMEALKNKRLLEKYSQIRFNMDRNQSVISNKGTKNAPLLALRSQSNEIHKYDTNIFPLIADAATDVDSKAKNELYSILGKNMGVTPIYETHEMASKQFRAELKVKGVHVATAVDATKKKACSKAAMAIINNKEALDALSSL</sequence>
<evidence type="ECO:0000256" key="1">
    <source>
        <dbReference type="ARBA" id="ARBA00000109"/>
    </source>
</evidence>